<dbReference type="PROSITE" id="PS01215">
    <property type="entry name" value="MRP"/>
    <property type="match status" value="1"/>
</dbReference>
<dbReference type="CDD" id="cd02037">
    <property type="entry name" value="Mrp_NBP35"/>
    <property type="match status" value="1"/>
</dbReference>
<dbReference type="GO" id="GO:0140663">
    <property type="term" value="F:ATP-dependent FeS chaperone activity"/>
    <property type="evidence" value="ECO:0007669"/>
    <property type="project" value="InterPro"/>
</dbReference>
<evidence type="ECO:0000256" key="2">
    <source>
        <dbReference type="ARBA" id="ARBA00022741"/>
    </source>
</evidence>
<dbReference type="STRING" id="930128.SAMN05192532_104166"/>
<dbReference type="Proteomes" id="UP000199516">
    <property type="component" value="Unassembled WGS sequence"/>
</dbReference>
<evidence type="ECO:0000256" key="6">
    <source>
        <dbReference type="HAMAP-Rule" id="MF_02040"/>
    </source>
</evidence>
<dbReference type="InterPro" id="IPR044304">
    <property type="entry name" value="NUBPL-like"/>
</dbReference>
<dbReference type="GO" id="GO:0046872">
    <property type="term" value="F:metal ion binding"/>
    <property type="evidence" value="ECO:0007669"/>
    <property type="project" value="UniProtKB-KW"/>
</dbReference>
<dbReference type="InterPro" id="IPR000808">
    <property type="entry name" value="Mrp-like_CS"/>
</dbReference>
<dbReference type="InterPro" id="IPR019591">
    <property type="entry name" value="Mrp/NBP35_ATP-bd"/>
</dbReference>
<keyword evidence="4 6" id="KW-0408">Iron</keyword>
<evidence type="ECO:0000256" key="1">
    <source>
        <dbReference type="ARBA" id="ARBA00022723"/>
    </source>
</evidence>
<keyword evidence="2 6" id="KW-0547">Nucleotide-binding</keyword>
<dbReference type="PANTHER" id="PTHR42961:SF2">
    <property type="entry name" value="IRON-SULFUR PROTEIN NUBPL"/>
    <property type="match status" value="1"/>
</dbReference>
<dbReference type="GO" id="GO:0005524">
    <property type="term" value="F:ATP binding"/>
    <property type="evidence" value="ECO:0007669"/>
    <property type="project" value="UniProtKB-UniRule"/>
</dbReference>
<dbReference type="InterPro" id="IPR033756">
    <property type="entry name" value="YlxH/NBP35"/>
</dbReference>
<reference evidence="7 8" key="1">
    <citation type="submission" date="2016-10" db="EMBL/GenBank/DDBJ databases">
        <authorList>
            <person name="de Groot N.N."/>
        </authorList>
    </citation>
    <scope>NUCLEOTIDE SEQUENCE [LARGE SCALE GENOMIC DNA]</scope>
    <source>
        <strain evidence="7 8">DSM 23995</strain>
    </source>
</reference>
<keyword evidence="8" id="KW-1185">Reference proteome</keyword>
<dbReference type="AlphaFoldDB" id="A0A1I2DMB1"/>
<organism evidence="7 8">
    <name type="scientific">Alteribacillus iranensis</name>
    <dbReference type="NCBI Taxonomy" id="930128"/>
    <lineage>
        <taxon>Bacteria</taxon>
        <taxon>Bacillati</taxon>
        <taxon>Bacillota</taxon>
        <taxon>Bacilli</taxon>
        <taxon>Bacillales</taxon>
        <taxon>Bacillaceae</taxon>
        <taxon>Alteribacillus</taxon>
    </lineage>
</organism>
<keyword evidence="1 6" id="KW-0479">Metal-binding</keyword>
<protein>
    <recommendedName>
        <fullName evidence="6">Iron-sulfur cluster carrier protein</fullName>
    </recommendedName>
</protein>
<sequence length="350" mass="38371">MSLSEQKIRELLLQVEDPNLHRNITIRNIKVKGDYISLKVALAKTASSEQMEVQQKIVNVLKEAGADSIGLRFEELKEEELSIEDKQKLQPETPSLLSEHSQTKVISIASGKGGVGKSTVSANLAVSLSRLGYKVGLIDADIYGFSIPAIMELEKRPEIKNDKIIPPEKYGVKIMSMAFFSEDNSPVLWRGPMLGKMLNNFFSEVEWGELDYLLMDLPPGTGDVALDVHRLLPSSKEILVTTPHPNAAYVAERAGKMARKAEHEILGVIENMAYYQSIETGKREYVFGRGGGQAIADKFSVPLLGSIPLAQPGEHGESGSTSIFGKEESIGKMYDSIAGHAVKSLEMVKA</sequence>
<feature type="binding site" evidence="6">
    <location>
        <begin position="111"/>
        <end position="118"/>
    </location>
    <ligand>
        <name>ATP</name>
        <dbReference type="ChEBI" id="CHEBI:30616"/>
    </ligand>
</feature>
<evidence type="ECO:0000313" key="7">
    <source>
        <dbReference type="EMBL" id="SFE81636.1"/>
    </source>
</evidence>
<dbReference type="FunFam" id="3.40.50.300:FF:001099">
    <property type="entry name" value="Iron-sulfur cluster carrier protein"/>
    <property type="match status" value="1"/>
</dbReference>
<dbReference type="GO" id="GO:0016226">
    <property type="term" value="P:iron-sulfur cluster assembly"/>
    <property type="evidence" value="ECO:0007669"/>
    <property type="project" value="InterPro"/>
</dbReference>
<evidence type="ECO:0000313" key="8">
    <source>
        <dbReference type="Proteomes" id="UP000199516"/>
    </source>
</evidence>
<accession>A0A1I2DMB1</accession>
<name>A0A1I2DMB1_9BACI</name>
<dbReference type="HAMAP" id="MF_02040">
    <property type="entry name" value="Mrp_NBP35"/>
    <property type="match status" value="1"/>
</dbReference>
<dbReference type="GO" id="GO:0016887">
    <property type="term" value="F:ATP hydrolysis activity"/>
    <property type="evidence" value="ECO:0007669"/>
    <property type="project" value="UniProtKB-UniRule"/>
</dbReference>
<comment type="similarity">
    <text evidence="6">Belongs to the Mrp/NBP35 ATP-binding proteins family.</text>
</comment>
<proteinExistence type="inferred from homology"/>
<keyword evidence="6" id="KW-0378">Hydrolase</keyword>
<dbReference type="InterPro" id="IPR027417">
    <property type="entry name" value="P-loop_NTPase"/>
</dbReference>
<dbReference type="OrthoDB" id="9809679at2"/>
<dbReference type="EMBL" id="FONT01000004">
    <property type="protein sequence ID" value="SFE81636.1"/>
    <property type="molecule type" value="Genomic_DNA"/>
</dbReference>
<evidence type="ECO:0000256" key="4">
    <source>
        <dbReference type="ARBA" id="ARBA00023004"/>
    </source>
</evidence>
<dbReference type="Gene3D" id="3.40.50.300">
    <property type="entry name" value="P-loop containing nucleotide triphosphate hydrolases"/>
    <property type="match status" value="1"/>
</dbReference>
<comment type="subunit">
    <text evidence="6">Homodimer.</text>
</comment>
<evidence type="ECO:0000256" key="5">
    <source>
        <dbReference type="ARBA" id="ARBA00023014"/>
    </source>
</evidence>
<evidence type="ECO:0000256" key="3">
    <source>
        <dbReference type="ARBA" id="ARBA00022840"/>
    </source>
</evidence>
<dbReference type="SUPFAM" id="SSF52540">
    <property type="entry name" value="P-loop containing nucleoside triphosphate hydrolases"/>
    <property type="match status" value="1"/>
</dbReference>
<gene>
    <name evidence="7" type="ORF">SAMN05192532_104166</name>
</gene>
<comment type="function">
    <text evidence="6">Binds and transfers iron-sulfur (Fe-S) clusters to target apoproteins. Can hydrolyze ATP.</text>
</comment>
<keyword evidence="5 6" id="KW-0411">Iron-sulfur</keyword>
<dbReference type="Pfam" id="PF10609">
    <property type="entry name" value="ParA"/>
    <property type="match status" value="1"/>
</dbReference>
<dbReference type="PANTHER" id="PTHR42961">
    <property type="entry name" value="IRON-SULFUR PROTEIN NUBPL"/>
    <property type="match status" value="1"/>
</dbReference>
<keyword evidence="3 6" id="KW-0067">ATP-binding</keyword>
<dbReference type="GO" id="GO:0051539">
    <property type="term" value="F:4 iron, 4 sulfur cluster binding"/>
    <property type="evidence" value="ECO:0007669"/>
    <property type="project" value="TreeGrafter"/>
</dbReference>
<dbReference type="RefSeq" id="WP_091661398.1">
    <property type="nucleotide sequence ID" value="NZ_FONT01000004.1"/>
</dbReference>